<evidence type="ECO:0000313" key="1">
    <source>
        <dbReference type="EMBL" id="CAH7684190.1"/>
    </source>
</evidence>
<keyword evidence="2" id="KW-1185">Reference proteome</keyword>
<comment type="caution">
    <text evidence="1">The sequence shown here is derived from an EMBL/GenBank/DDBJ whole genome shotgun (WGS) entry which is preliminary data.</text>
</comment>
<dbReference type="Proteomes" id="UP001153365">
    <property type="component" value="Unassembled WGS sequence"/>
</dbReference>
<organism evidence="1 2">
    <name type="scientific">Phakopsora pachyrhizi</name>
    <name type="common">Asian soybean rust disease fungus</name>
    <dbReference type="NCBI Taxonomy" id="170000"/>
    <lineage>
        <taxon>Eukaryota</taxon>
        <taxon>Fungi</taxon>
        <taxon>Dikarya</taxon>
        <taxon>Basidiomycota</taxon>
        <taxon>Pucciniomycotina</taxon>
        <taxon>Pucciniomycetes</taxon>
        <taxon>Pucciniales</taxon>
        <taxon>Phakopsoraceae</taxon>
        <taxon>Phakopsora</taxon>
    </lineage>
</organism>
<proteinExistence type="predicted"/>
<reference evidence="1" key="1">
    <citation type="submission" date="2022-06" db="EMBL/GenBank/DDBJ databases">
        <authorList>
            <consortium name="SYNGENTA / RWTH Aachen University"/>
        </authorList>
    </citation>
    <scope>NUCLEOTIDE SEQUENCE</scope>
</reference>
<dbReference type="AlphaFoldDB" id="A0AAV0BAJ4"/>
<accession>A0AAV0BAJ4</accession>
<gene>
    <name evidence="1" type="ORF">PPACK8108_LOCUS18240</name>
</gene>
<protein>
    <recommendedName>
        <fullName evidence="3">PITH domain-containing protein</fullName>
    </recommendedName>
</protein>
<dbReference type="EMBL" id="CALTRL010005245">
    <property type="protein sequence ID" value="CAH7684190.1"/>
    <property type="molecule type" value="Genomic_DNA"/>
</dbReference>
<name>A0AAV0BAJ4_PHAPC</name>
<evidence type="ECO:0008006" key="3">
    <source>
        <dbReference type="Google" id="ProtNLM"/>
    </source>
</evidence>
<evidence type="ECO:0000313" key="2">
    <source>
        <dbReference type="Proteomes" id="UP001153365"/>
    </source>
</evidence>
<sequence length="140" mass="15629">MATDWEPEPLEEPIPIPDVRPKILFGEPALRFTKSLEDECTINLKGIRTVTNLASIKFTGLIGKAKLGAVRSTWSDSFDSIVIFFIIPDVHMELERDIAQFIGLPSSKIYAQDFSTTSSVIPNSNAKKIITILIQHSTRK</sequence>